<protein>
    <submittedName>
        <fullName evidence="2">DUF1266 domain-containing protein</fullName>
    </submittedName>
</protein>
<evidence type="ECO:0000313" key="3">
    <source>
        <dbReference type="Proteomes" id="UP001139207"/>
    </source>
</evidence>
<dbReference type="RefSeq" id="WP_244805416.1">
    <property type="nucleotide sequence ID" value="NZ_JALIEA010000017.1"/>
</dbReference>
<comment type="caution">
    <text evidence="2">The sequence shown here is derived from an EMBL/GenBank/DDBJ whole genome shotgun (WGS) entry which is preliminary data.</text>
</comment>
<accession>A0A9X1WQY7</accession>
<name>A0A9X1WQY7_9CORY</name>
<proteinExistence type="predicted"/>
<dbReference type="Pfam" id="PF06889">
    <property type="entry name" value="DUF1266"/>
    <property type="match status" value="1"/>
</dbReference>
<reference evidence="2" key="1">
    <citation type="submission" date="2022-04" db="EMBL/GenBank/DDBJ databases">
        <title>Corynebacterium kalidii LD5P10.</title>
        <authorList>
            <person name="Sun J.Q."/>
        </authorList>
    </citation>
    <scope>NUCLEOTIDE SEQUENCE</scope>
    <source>
        <strain evidence="2">LD5P10</strain>
    </source>
</reference>
<feature type="domain" description="DUF1266" evidence="1">
    <location>
        <begin position="87"/>
        <end position="259"/>
    </location>
</feature>
<organism evidence="2 3">
    <name type="scientific">Corynebacterium kalidii</name>
    <dbReference type="NCBI Taxonomy" id="2931982"/>
    <lineage>
        <taxon>Bacteria</taxon>
        <taxon>Bacillati</taxon>
        <taxon>Actinomycetota</taxon>
        <taxon>Actinomycetes</taxon>
        <taxon>Mycobacteriales</taxon>
        <taxon>Corynebacteriaceae</taxon>
        <taxon>Corynebacterium</taxon>
    </lineage>
</organism>
<dbReference type="EMBL" id="JALIEA010000017">
    <property type="protein sequence ID" value="MCJ7859711.1"/>
    <property type="molecule type" value="Genomic_DNA"/>
</dbReference>
<gene>
    <name evidence="2" type="ORF">MUN33_13490</name>
</gene>
<sequence length="262" mass="28075">MTHPVDTTTHTTTYRSTLLTLPPTGAALRLVWDDDRTPESSRAWALSLPHGLGDGRVVNGPAEAHLPNTGFQKLFVVDPGEAHRHHLATVYGIRTAREALEAVRARLATGGDPRYRAHRGLLATLCSTPAGQRPAAHTVLGTVDPADHHVVVPFLSDTAVAALPEVPPAETTAWDVSVAVHLLWLAHGGGLVTGDECSDLLARALDSARSVYRTWAEYADGVVVGRAVADGRLDDSCLRFVRDVAVALNHPDSPWSRLELQG</sequence>
<evidence type="ECO:0000313" key="2">
    <source>
        <dbReference type="EMBL" id="MCJ7859711.1"/>
    </source>
</evidence>
<keyword evidence="3" id="KW-1185">Reference proteome</keyword>
<dbReference type="Proteomes" id="UP001139207">
    <property type="component" value="Unassembled WGS sequence"/>
</dbReference>
<dbReference type="AlphaFoldDB" id="A0A9X1WQY7"/>
<evidence type="ECO:0000259" key="1">
    <source>
        <dbReference type="Pfam" id="PF06889"/>
    </source>
</evidence>
<dbReference type="InterPro" id="IPR009677">
    <property type="entry name" value="DUF1266"/>
</dbReference>